<evidence type="ECO:0000313" key="12">
    <source>
        <dbReference type="Proteomes" id="UP000015100"/>
    </source>
</evidence>
<gene>
    <name evidence="11" type="ORF">H072_9516</name>
</gene>
<feature type="domain" description="ABC transporter" evidence="10">
    <location>
        <begin position="466"/>
        <end position="696"/>
    </location>
</feature>
<evidence type="ECO:0000313" key="11">
    <source>
        <dbReference type="EMBL" id="EPS36875.1"/>
    </source>
</evidence>
<dbReference type="InterPro" id="IPR050611">
    <property type="entry name" value="ABCF"/>
</dbReference>
<comment type="caution">
    <text evidence="11">The sequence shown here is derived from an EMBL/GenBank/DDBJ whole genome shotgun (WGS) entry which is preliminary data.</text>
</comment>
<dbReference type="Proteomes" id="UP000015100">
    <property type="component" value="Unassembled WGS sequence"/>
</dbReference>
<dbReference type="SMART" id="SM00382">
    <property type="entry name" value="AAA"/>
    <property type="match status" value="2"/>
</dbReference>
<evidence type="ECO:0000256" key="8">
    <source>
        <dbReference type="PROSITE-ProRule" id="PRU00103"/>
    </source>
</evidence>
<dbReference type="AlphaFoldDB" id="S8A1P7"/>
<dbReference type="InterPro" id="IPR047038">
    <property type="entry name" value="eEF3_chromodomain-like_sf"/>
</dbReference>
<dbReference type="FunFam" id="2.40.50.990:FF:000002">
    <property type="entry name" value="mRNA export factor elf1"/>
    <property type="match status" value="1"/>
</dbReference>
<accession>S8A1P7</accession>
<feature type="region of interest" description="Disordered" evidence="9">
    <location>
        <begin position="1021"/>
        <end position="1112"/>
    </location>
</feature>
<comment type="subcellular location">
    <subcellularLocation>
        <location evidence="1">Cytoplasm</location>
    </subcellularLocation>
</comment>
<organism evidence="11 12">
    <name type="scientific">Dactylellina haptotyla (strain CBS 200.50)</name>
    <name type="common">Nematode-trapping fungus</name>
    <name type="synonym">Monacrosporium haptotylum</name>
    <dbReference type="NCBI Taxonomy" id="1284197"/>
    <lineage>
        <taxon>Eukaryota</taxon>
        <taxon>Fungi</taxon>
        <taxon>Dikarya</taxon>
        <taxon>Ascomycota</taxon>
        <taxon>Pezizomycotina</taxon>
        <taxon>Orbiliomycetes</taxon>
        <taxon>Orbiliales</taxon>
        <taxon>Orbiliaceae</taxon>
        <taxon>Dactylellina</taxon>
    </lineage>
</organism>
<dbReference type="InterPro" id="IPR027417">
    <property type="entry name" value="P-loop_NTPase"/>
</dbReference>
<evidence type="ECO:0000256" key="4">
    <source>
        <dbReference type="ARBA" id="ARBA00022490"/>
    </source>
</evidence>
<reference evidence="12" key="2">
    <citation type="submission" date="2013-04" db="EMBL/GenBank/DDBJ databases">
        <title>Genomic mechanisms accounting for the adaptation to parasitism in nematode-trapping fungi.</title>
        <authorList>
            <person name="Ahren D.G."/>
        </authorList>
    </citation>
    <scope>NUCLEOTIDE SEQUENCE [LARGE SCALE GENOMIC DNA]</scope>
    <source>
        <strain evidence="12">CBS 200.50</strain>
    </source>
</reference>
<dbReference type="OMA" id="EDHRKFG"/>
<dbReference type="PROSITE" id="PS00211">
    <property type="entry name" value="ABC_TRANSPORTER_1"/>
    <property type="match status" value="2"/>
</dbReference>
<comment type="subunit">
    <text evidence="3">Component of the NuA4 histone acetyltransferase complex.</text>
</comment>
<dbReference type="Pfam" id="PF00385">
    <property type="entry name" value="Chromo"/>
    <property type="match status" value="1"/>
</dbReference>
<dbReference type="CDD" id="cd03221">
    <property type="entry name" value="ABCF_EF-3"/>
    <property type="match status" value="1"/>
</dbReference>
<dbReference type="SMART" id="SM00298">
    <property type="entry name" value="CHROMO"/>
    <property type="match status" value="1"/>
</dbReference>
<dbReference type="PROSITE" id="PS50893">
    <property type="entry name" value="ABC_TRANSPORTER_2"/>
    <property type="match status" value="2"/>
</dbReference>
<dbReference type="InterPro" id="IPR017871">
    <property type="entry name" value="ABC_transporter-like_CS"/>
</dbReference>
<evidence type="ECO:0000256" key="7">
    <source>
        <dbReference type="ARBA" id="ARBA00022840"/>
    </source>
</evidence>
<dbReference type="HOGENOM" id="CLU_002848_0_1_1"/>
<dbReference type="GO" id="GO:0006449">
    <property type="term" value="P:regulation of translational termination"/>
    <property type="evidence" value="ECO:0007669"/>
    <property type="project" value="EnsemblFungi"/>
</dbReference>
<dbReference type="FunFam" id="1.25.10.10:FF:000076">
    <property type="entry name" value="Elongation factor 3"/>
    <property type="match status" value="1"/>
</dbReference>
<dbReference type="Pfam" id="PF24987">
    <property type="entry name" value="HEAT_EF3_N"/>
    <property type="match status" value="1"/>
</dbReference>
<reference evidence="11 12" key="1">
    <citation type="journal article" date="2013" name="PLoS Genet.">
        <title>Genomic mechanisms accounting for the adaptation to parasitism in nematode-trapping fungi.</title>
        <authorList>
            <person name="Meerupati T."/>
            <person name="Andersson K.M."/>
            <person name="Friman E."/>
            <person name="Kumar D."/>
            <person name="Tunlid A."/>
            <person name="Ahren D."/>
        </authorList>
    </citation>
    <scope>NUCLEOTIDE SEQUENCE [LARGE SCALE GENOMIC DNA]</scope>
    <source>
        <strain evidence="11 12">CBS 200.50</strain>
    </source>
</reference>
<feature type="compositionally biased region" description="Basic and acidic residues" evidence="9">
    <location>
        <begin position="1077"/>
        <end position="1086"/>
    </location>
</feature>
<dbReference type="STRING" id="1284197.S8A1P7"/>
<dbReference type="GO" id="GO:0006338">
    <property type="term" value="P:chromatin remodeling"/>
    <property type="evidence" value="ECO:0007669"/>
    <property type="project" value="UniProtKB-ARBA"/>
</dbReference>
<keyword evidence="7" id="KW-0067">ATP-binding</keyword>
<evidence type="ECO:0000256" key="3">
    <source>
        <dbReference type="ARBA" id="ARBA00011353"/>
    </source>
</evidence>
<evidence type="ECO:0000259" key="10">
    <source>
        <dbReference type="PROSITE" id="PS50893"/>
    </source>
</evidence>
<keyword evidence="5" id="KW-0677">Repeat</keyword>
<dbReference type="OrthoDB" id="2110130at2759"/>
<evidence type="ECO:0000256" key="1">
    <source>
        <dbReference type="ARBA" id="ARBA00004496"/>
    </source>
</evidence>
<dbReference type="Gene3D" id="1.25.10.10">
    <property type="entry name" value="Leucine-rich Repeat Variant"/>
    <property type="match status" value="1"/>
</dbReference>
<dbReference type="GO" id="GO:0042274">
    <property type="term" value="P:ribosomal small subunit biogenesis"/>
    <property type="evidence" value="ECO:0007669"/>
    <property type="project" value="EnsemblFungi"/>
</dbReference>
<evidence type="ECO:0000256" key="5">
    <source>
        <dbReference type="ARBA" id="ARBA00022737"/>
    </source>
</evidence>
<dbReference type="eggNOG" id="KOG1242">
    <property type="taxonomic scope" value="Eukaryota"/>
</dbReference>
<sequence>MTTTIHMKEPANGTLMPEDDIPFLTNEIFTSATSQGSLDAANKLFAVLVAQPYTFRSLERFNILPTLAAAAADKKDGTKRESAMIAYSALYSTFMPTARCTEPLLLNTLEICLDGLADKGAVVKESAQYAVDSVFSILPIEALVSALLPVLMEYLKRPATKWQGKIGALQLVAKLAKKAVGRDEEARISFEIIGSKLEELIPVVESGMHDLKSDVSKQAIKTMQTICSLIDNDDIKRHIPLLIDNMSKPSDKLLQKAIHDLSHTTFIQPVTSPSLALVTPLLHRVLSNPTTSQEMLRQTVVIIENLTKLVHNPIEARTFLPQLLPGVQRVRDHASLPEVRSLGESALKVVEKALRGEGGREGFVDYRSSFEQVTQVVSEKVKGDWVDPTANDVRFWEVNVRDYVVSMVREVVNIREPRRVGALVEPYLIDLKGGPGAQTIAEDLQNHYVKEDQKWESRAPTPEEDAHETEVVNTPFSLAYGGMLLLSHTTLRLLKGHRYGLCGRNGAGKSTLMRSIAEGKLEGFPSKDEVRTCFVEHKLQGEEAKLSIIEFIEQDPEISTEGGDEERKKRIKEALLSVGFDEFRQAQPVGALSGGWKMKVELARAMLLKADILLLDEPTNHLDVSNVRWLMDYLKEHTEITSMIVSHDSAFLDEVCTDILHYESKKLVHYRGNLAAFVKKRPEAKSYYTLDASVVQFKFPNPGILTGVKSMTRSIMKMTNVTFTYPGATKPSMSNVSVQLSLSSRVAILGPNGAGKSTLIKLLTGELVPQTGIVSKHPNIRVAYVPQHSLEYVNMHLEKTPLDYLRWRFQNGDDRETNMKATRVVSDEEKTLMNTPIDIGDGKGAKKIEKLIGRQKLKKSFMYEVKWQNMLPKHNTMLTRETLIKFGFSKMVQEFDDKESAREGLGFRELTITALKQHFEDVALPEDIAAHNEIAGLSGGQRVKVVLAAAMWNNPHIVVLDEPTNYLDRESMGALSHAIKDFKGGVVIISHNSEFLKGLLNEEWVVDAGNVTTKGGVYDNELELPGGSRPGSGPASRVTSRAGSVANSAANSGAEDNGENSASMGFKAKKPKKKKLTRNEVKERDARRRLRHIEWLSSPKGTPKPVDTDDEA</sequence>
<feature type="compositionally biased region" description="Low complexity" evidence="9">
    <location>
        <begin position="1025"/>
        <end position="1054"/>
    </location>
</feature>
<dbReference type="PANTHER" id="PTHR19211:SF14">
    <property type="entry name" value="ATP-BINDING CASSETTE SUB-FAMILY F MEMBER 1"/>
    <property type="match status" value="1"/>
</dbReference>
<dbReference type="GO" id="GO:0005737">
    <property type="term" value="C:cytoplasm"/>
    <property type="evidence" value="ECO:0007669"/>
    <property type="project" value="UniProtKB-SubCell"/>
</dbReference>
<dbReference type="GO" id="GO:0008079">
    <property type="term" value="F:translation termination factor activity"/>
    <property type="evidence" value="ECO:0007669"/>
    <property type="project" value="EnsemblFungi"/>
</dbReference>
<evidence type="ECO:0000256" key="2">
    <source>
        <dbReference type="ARBA" id="ARBA00011054"/>
    </source>
</evidence>
<dbReference type="InterPro" id="IPR015688">
    <property type="entry name" value="eEF3_ABC2_chromodomain-like"/>
</dbReference>
<evidence type="ECO:0000256" key="6">
    <source>
        <dbReference type="ARBA" id="ARBA00022741"/>
    </source>
</evidence>
<dbReference type="PROSITE" id="PS50077">
    <property type="entry name" value="HEAT_REPEAT"/>
    <property type="match status" value="1"/>
</dbReference>
<dbReference type="EMBL" id="AQGS01000814">
    <property type="protein sequence ID" value="EPS36875.1"/>
    <property type="molecule type" value="Genomic_DNA"/>
</dbReference>
<dbReference type="FunFam" id="3.40.50.300:FF:000193">
    <property type="entry name" value="Probable Elongation factor 3"/>
    <property type="match status" value="1"/>
</dbReference>
<dbReference type="InterPro" id="IPR011989">
    <property type="entry name" value="ARM-like"/>
</dbReference>
<dbReference type="InterPro" id="IPR021133">
    <property type="entry name" value="HEAT_type_2"/>
</dbReference>
<proteinExistence type="inferred from homology"/>
<name>S8A1P7_DACHA</name>
<dbReference type="InterPro" id="IPR023780">
    <property type="entry name" value="Chromo_domain"/>
</dbReference>
<dbReference type="SUPFAM" id="SSF54160">
    <property type="entry name" value="Chromo domain-like"/>
    <property type="match status" value="1"/>
</dbReference>
<keyword evidence="4" id="KW-0963">Cytoplasm</keyword>
<dbReference type="SUPFAM" id="SSF48371">
    <property type="entry name" value="ARM repeat"/>
    <property type="match status" value="1"/>
</dbReference>
<dbReference type="InterPro" id="IPR016024">
    <property type="entry name" value="ARM-type_fold"/>
</dbReference>
<protein>
    <recommendedName>
        <fullName evidence="10">ABC transporter domain-containing protein</fullName>
    </recommendedName>
</protein>
<dbReference type="SUPFAM" id="SSF52540">
    <property type="entry name" value="P-loop containing nucleoside triphosphate hydrolases"/>
    <property type="match status" value="2"/>
</dbReference>
<dbReference type="InterPro" id="IPR016197">
    <property type="entry name" value="Chromo-like_dom_sf"/>
</dbReference>
<dbReference type="Pfam" id="PF00005">
    <property type="entry name" value="ABC_tran"/>
    <property type="match status" value="2"/>
</dbReference>
<feature type="repeat" description="HEAT" evidence="8">
    <location>
        <begin position="200"/>
        <end position="238"/>
    </location>
</feature>
<dbReference type="GO" id="GO:0005524">
    <property type="term" value="F:ATP binding"/>
    <property type="evidence" value="ECO:0007669"/>
    <property type="project" value="UniProtKB-KW"/>
</dbReference>
<dbReference type="GO" id="GO:0016887">
    <property type="term" value="F:ATP hydrolysis activity"/>
    <property type="evidence" value="ECO:0007669"/>
    <property type="project" value="EnsemblFungi"/>
</dbReference>
<keyword evidence="12" id="KW-1185">Reference proteome</keyword>
<dbReference type="Gene3D" id="3.40.50.300">
    <property type="entry name" value="P-loop containing nucleotide triphosphate hydrolases"/>
    <property type="match status" value="2"/>
</dbReference>
<dbReference type="InterPro" id="IPR003439">
    <property type="entry name" value="ABC_transporter-like_ATP-bd"/>
</dbReference>
<dbReference type="GO" id="GO:0043022">
    <property type="term" value="F:ribosome binding"/>
    <property type="evidence" value="ECO:0007669"/>
    <property type="project" value="EnsemblFungi"/>
</dbReference>
<dbReference type="eggNOG" id="KOG0062">
    <property type="taxonomic scope" value="Eukaryota"/>
</dbReference>
<dbReference type="CDD" id="cd18626">
    <property type="entry name" value="CD_eEF3"/>
    <property type="match status" value="1"/>
</dbReference>
<dbReference type="Gene3D" id="2.40.50.990">
    <property type="match status" value="1"/>
</dbReference>
<feature type="compositionally biased region" description="Basic residues" evidence="9">
    <location>
        <begin position="1067"/>
        <end position="1076"/>
    </location>
</feature>
<dbReference type="GO" id="GO:0016973">
    <property type="term" value="P:poly(A)+ mRNA export from nucleus"/>
    <property type="evidence" value="ECO:0007669"/>
    <property type="project" value="EnsemblFungi"/>
</dbReference>
<dbReference type="InterPro" id="IPR003593">
    <property type="entry name" value="AAA+_ATPase"/>
</dbReference>
<keyword evidence="6" id="KW-0547">Nucleotide-binding</keyword>
<comment type="similarity">
    <text evidence="2">Belongs to the ABC transporter superfamily. ABCF family. EF3 subfamily.</text>
</comment>
<evidence type="ECO:0000256" key="9">
    <source>
        <dbReference type="SAM" id="MobiDB-lite"/>
    </source>
</evidence>
<dbReference type="Pfam" id="PF24984">
    <property type="entry name" value="HEAT_EF3_GNC1"/>
    <property type="match status" value="1"/>
</dbReference>
<dbReference type="InterPro" id="IPR000953">
    <property type="entry name" value="Chromo/chromo_shadow_dom"/>
</dbReference>
<feature type="domain" description="ABC transporter" evidence="10">
    <location>
        <begin position="716"/>
        <end position="1034"/>
    </location>
</feature>
<dbReference type="PANTHER" id="PTHR19211">
    <property type="entry name" value="ATP-BINDING TRANSPORT PROTEIN-RELATED"/>
    <property type="match status" value="1"/>
</dbReference>